<evidence type="ECO:0000259" key="3">
    <source>
        <dbReference type="PROSITE" id="PS51820"/>
    </source>
</evidence>
<protein>
    <submittedName>
        <fullName evidence="4">Uncharacterized protein</fullName>
    </submittedName>
</protein>
<evidence type="ECO:0000313" key="5">
    <source>
        <dbReference type="Proteomes" id="UP000626109"/>
    </source>
</evidence>
<dbReference type="Proteomes" id="UP000626109">
    <property type="component" value="Unassembled WGS sequence"/>
</dbReference>
<gene>
    <name evidence="4" type="ORF">PGLA2088_LOCUS16593</name>
</gene>
<dbReference type="PROSITE" id="PS51820">
    <property type="entry name" value="PA14"/>
    <property type="match status" value="1"/>
</dbReference>
<dbReference type="InterPro" id="IPR037524">
    <property type="entry name" value="PA14/GLEYA"/>
</dbReference>
<dbReference type="SUPFAM" id="SSF56988">
    <property type="entry name" value="Anthrax protective antigen"/>
    <property type="match status" value="1"/>
</dbReference>
<evidence type="ECO:0000313" key="4">
    <source>
        <dbReference type="EMBL" id="CAE8667489.1"/>
    </source>
</evidence>
<dbReference type="GO" id="GO:0016020">
    <property type="term" value="C:membrane"/>
    <property type="evidence" value="ECO:0007669"/>
    <property type="project" value="InterPro"/>
</dbReference>
<name>A0A813J7M9_POLGL</name>
<dbReference type="PANTHER" id="PTHR48071:SF28">
    <property type="entry name" value="SRCR DOMAIN-CONTAINING PROTEIN"/>
    <property type="match status" value="1"/>
</dbReference>
<feature type="non-terminal residue" evidence="4">
    <location>
        <position position="284"/>
    </location>
</feature>
<feature type="domain" description="PA14" evidence="3">
    <location>
        <begin position="68"/>
        <end position="215"/>
    </location>
</feature>
<dbReference type="Gene3D" id="3.10.250.10">
    <property type="entry name" value="SRCR-like domain"/>
    <property type="match status" value="1"/>
</dbReference>
<dbReference type="SMART" id="SM00202">
    <property type="entry name" value="SR"/>
    <property type="match status" value="1"/>
</dbReference>
<dbReference type="PROSITE" id="PS50287">
    <property type="entry name" value="SRCR_2"/>
    <property type="match status" value="1"/>
</dbReference>
<dbReference type="SUPFAM" id="SSF56487">
    <property type="entry name" value="SRCR-like"/>
    <property type="match status" value="1"/>
</dbReference>
<evidence type="ECO:0000259" key="2">
    <source>
        <dbReference type="PROSITE" id="PS50287"/>
    </source>
</evidence>
<dbReference type="InterPro" id="IPR036772">
    <property type="entry name" value="SRCR-like_dom_sf"/>
</dbReference>
<dbReference type="InterPro" id="IPR011658">
    <property type="entry name" value="PA14_dom"/>
</dbReference>
<organism evidence="4 5">
    <name type="scientific">Polarella glacialis</name>
    <name type="common">Dinoflagellate</name>
    <dbReference type="NCBI Taxonomy" id="89957"/>
    <lineage>
        <taxon>Eukaryota</taxon>
        <taxon>Sar</taxon>
        <taxon>Alveolata</taxon>
        <taxon>Dinophyceae</taxon>
        <taxon>Suessiales</taxon>
        <taxon>Suessiaceae</taxon>
        <taxon>Polarella</taxon>
    </lineage>
</organism>
<dbReference type="Pfam" id="PF00530">
    <property type="entry name" value="SRCR"/>
    <property type="match status" value="1"/>
</dbReference>
<dbReference type="SMART" id="SM00758">
    <property type="entry name" value="PA14"/>
    <property type="match status" value="1"/>
</dbReference>
<feature type="domain" description="SRCR" evidence="2">
    <location>
        <begin position="224"/>
        <end position="284"/>
    </location>
</feature>
<proteinExistence type="predicted"/>
<dbReference type="Pfam" id="PF07691">
    <property type="entry name" value="PA14"/>
    <property type="match status" value="1"/>
</dbReference>
<dbReference type="PRINTS" id="PR00258">
    <property type="entry name" value="SPERACTRCPTR"/>
</dbReference>
<dbReference type="AlphaFoldDB" id="A0A813J7M9"/>
<sequence length="284" mass="30377">VELISRDGCHPLEANSGTIALTPGYHRILLEYFEKAQAASIRLSYSGPDTDNQLTVIPSSVLWGAAGTLKPGTNAKFFAFAQNCLSFPSLSDRIPDFQRFDDNVDYASSVSAWTGLSFSDNFAASWAGFVVITSPGLYTFQVVADDGARLFVNSALILSTSLCQGSQTQTAGIDLVPGYHHYRLEYVEVSGSATAIFSYQGPDTGGIMNVVPKAVLFLSPDTLVPLEGDVQLRGGSAGRVEIYHNYQWGTVCDDTFDDSDAQVVCRQLGFSGGVGVSLGNSIPE</sequence>
<evidence type="ECO:0000256" key="1">
    <source>
        <dbReference type="ARBA" id="ARBA00023157"/>
    </source>
</evidence>
<dbReference type="PANTHER" id="PTHR48071">
    <property type="entry name" value="SRCR DOMAIN-CONTAINING PROTEIN"/>
    <property type="match status" value="1"/>
</dbReference>
<feature type="non-terminal residue" evidence="4">
    <location>
        <position position="1"/>
    </location>
</feature>
<keyword evidence="1" id="KW-1015">Disulfide bond</keyword>
<accession>A0A813J7M9</accession>
<dbReference type="EMBL" id="CAJNNW010021121">
    <property type="protein sequence ID" value="CAE8667489.1"/>
    <property type="molecule type" value="Genomic_DNA"/>
</dbReference>
<dbReference type="Gene3D" id="3.90.182.10">
    <property type="entry name" value="Toxin - Anthrax Protective Antigen,domain 1"/>
    <property type="match status" value="1"/>
</dbReference>
<dbReference type="InterPro" id="IPR001190">
    <property type="entry name" value="SRCR"/>
</dbReference>
<reference evidence="4" key="1">
    <citation type="submission" date="2021-02" db="EMBL/GenBank/DDBJ databases">
        <authorList>
            <person name="Dougan E. K."/>
            <person name="Rhodes N."/>
            <person name="Thang M."/>
            <person name="Chan C."/>
        </authorList>
    </citation>
    <scope>NUCLEOTIDE SEQUENCE</scope>
</reference>
<comment type="caution">
    <text evidence="4">The sequence shown here is derived from an EMBL/GenBank/DDBJ whole genome shotgun (WGS) entry which is preliminary data.</text>
</comment>